<feature type="transmembrane region" description="Helical" evidence="7">
    <location>
        <begin position="196"/>
        <end position="214"/>
    </location>
</feature>
<dbReference type="NCBIfam" id="TIGR00786">
    <property type="entry name" value="dctM"/>
    <property type="match status" value="1"/>
</dbReference>
<protein>
    <submittedName>
        <fullName evidence="9">Sialic acid TRAP transporter permease protein SiaT</fullName>
    </submittedName>
</protein>
<evidence type="ECO:0000256" key="5">
    <source>
        <dbReference type="ARBA" id="ARBA00022989"/>
    </source>
</evidence>
<feature type="transmembrane region" description="Helical" evidence="7">
    <location>
        <begin position="32"/>
        <end position="58"/>
    </location>
</feature>
<dbReference type="GO" id="GO:0022857">
    <property type="term" value="F:transmembrane transporter activity"/>
    <property type="evidence" value="ECO:0007669"/>
    <property type="project" value="TreeGrafter"/>
</dbReference>
<feature type="transmembrane region" description="Helical" evidence="7">
    <location>
        <begin position="168"/>
        <end position="190"/>
    </location>
</feature>
<feature type="domain" description="TRAP C4-dicarboxylate transport system permease DctM subunit" evidence="8">
    <location>
        <begin position="1"/>
        <end position="371"/>
    </location>
</feature>
<comment type="subcellular location">
    <subcellularLocation>
        <location evidence="1">Cell inner membrane</location>
        <topology evidence="1">Multi-pass membrane protein</topology>
    </subcellularLocation>
</comment>
<dbReference type="PANTHER" id="PTHR33362:SF2">
    <property type="entry name" value="TRAP TRANSPORTER LARGE PERMEASE PROTEIN"/>
    <property type="match status" value="1"/>
</dbReference>
<proteinExistence type="predicted"/>
<evidence type="ECO:0000256" key="7">
    <source>
        <dbReference type="SAM" id="Phobius"/>
    </source>
</evidence>
<evidence type="ECO:0000256" key="3">
    <source>
        <dbReference type="ARBA" id="ARBA00022519"/>
    </source>
</evidence>
<dbReference type="Pfam" id="PF06808">
    <property type="entry name" value="DctM"/>
    <property type="match status" value="1"/>
</dbReference>
<keyword evidence="3" id="KW-0997">Cell inner membrane</keyword>
<reference evidence="9" key="1">
    <citation type="submission" date="2019-08" db="EMBL/GenBank/DDBJ databases">
        <authorList>
            <person name="Kucharzyk K."/>
            <person name="Murdoch R.W."/>
            <person name="Higgins S."/>
            <person name="Loffler F."/>
        </authorList>
    </citation>
    <scope>NUCLEOTIDE SEQUENCE</scope>
</reference>
<evidence type="ECO:0000256" key="2">
    <source>
        <dbReference type="ARBA" id="ARBA00022475"/>
    </source>
</evidence>
<accession>A0A645APA0</accession>
<evidence type="ECO:0000256" key="1">
    <source>
        <dbReference type="ARBA" id="ARBA00004429"/>
    </source>
</evidence>
<dbReference type="EMBL" id="VSSQ01013409">
    <property type="protein sequence ID" value="MPM51424.1"/>
    <property type="molecule type" value="Genomic_DNA"/>
</dbReference>
<evidence type="ECO:0000259" key="8">
    <source>
        <dbReference type="Pfam" id="PF06808"/>
    </source>
</evidence>
<feature type="transmembrane region" description="Helical" evidence="7">
    <location>
        <begin position="125"/>
        <end position="147"/>
    </location>
</feature>
<keyword evidence="2" id="KW-1003">Cell membrane</keyword>
<feature type="transmembrane region" description="Helical" evidence="7">
    <location>
        <begin position="259"/>
        <end position="281"/>
    </location>
</feature>
<keyword evidence="5 7" id="KW-1133">Transmembrane helix</keyword>
<dbReference type="InterPro" id="IPR004681">
    <property type="entry name" value="TRAP_DctM"/>
</dbReference>
<evidence type="ECO:0000256" key="4">
    <source>
        <dbReference type="ARBA" id="ARBA00022692"/>
    </source>
</evidence>
<dbReference type="AlphaFoldDB" id="A0A645APA0"/>
<dbReference type="PANTHER" id="PTHR33362">
    <property type="entry name" value="SIALIC ACID TRAP TRANSPORTER PERMEASE PROTEIN SIAT-RELATED"/>
    <property type="match status" value="1"/>
</dbReference>
<feature type="transmembrane region" description="Helical" evidence="7">
    <location>
        <begin position="352"/>
        <end position="375"/>
    </location>
</feature>
<dbReference type="InterPro" id="IPR010656">
    <property type="entry name" value="DctM"/>
</dbReference>
<keyword evidence="6 7" id="KW-0472">Membrane</keyword>
<feature type="transmembrane region" description="Helical" evidence="7">
    <location>
        <begin position="6"/>
        <end position="25"/>
    </location>
</feature>
<name>A0A645APA0_9ZZZZ</name>
<keyword evidence="4 7" id="KW-0812">Transmembrane</keyword>
<evidence type="ECO:0000256" key="6">
    <source>
        <dbReference type="ARBA" id="ARBA00023136"/>
    </source>
</evidence>
<sequence>MVKGISSFSLMAVPFFITMGVLMGSGGISEKLIALANACVGWMRGGLAMVNIVASYFFGGISGSAAADTASLGSILIPMMVEQGYDDDFSTAVTITSSCEGLLVPPSHNMVIYATTAGGVSIGSLFLAGYLPGALLAVSLMVGSYIISVKRNYPKGNKFSMMYLIRQLGTSFWALASVLIVVVGVVGGVFTATESAAIAVVYSLIVSVFIYKGLNWKGVWRALESCVDTLSIVLILIATSSIFGYLLTRLHVPQLAANAIISISNNPIVLALLLNIILLVLGCIMDMAPIILIATPILLPIATSIGIDPVQFGIMIVLNCGIGLLTPPVGAVLFIGSAVSKVPMERVVKATMPFYICMIITLILITFVPGISLWLPSLFR</sequence>
<feature type="transmembrane region" description="Helical" evidence="7">
    <location>
        <begin position="288"/>
        <end position="307"/>
    </location>
</feature>
<evidence type="ECO:0000313" key="9">
    <source>
        <dbReference type="EMBL" id="MPM51424.1"/>
    </source>
</evidence>
<feature type="transmembrane region" description="Helical" evidence="7">
    <location>
        <begin position="313"/>
        <end position="340"/>
    </location>
</feature>
<feature type="transmembrane region" description="Helical" evidence="7">
    <location>
        <begin position="226"/>
        <end position="247"/>
    </location>
</feature>
<organism evidence="9">
    <name type="scientific">bioreactor metagenome</name>
    <dbReference type="NCBI Taxonomy" id="1076179"/>
    <lineage>
        <taxon>unclassified sequences</taxon>
        <taxon>metagenomes</taxon>
        <taxon>ecological metagenomes</taxon>
    </lineage>
</organism>
<dbReference type="GO" id="GO:0005886">
    <property type="term" value="C:plasma membrane"/>
    <property type="evidence" value="ECO:0007669"/>
    <property type="project" value="UniProtKB-SubCell"/>
</dbReference>
<comment type="caution">
    <text evidence="9">The sequence shown here is derived from an EMBL/GenBank/DDBJ whole genome shotgun (WGS) entry which is preliminary data.</text>
</comment>
<gene>
    <name evidence="9" type="primary">siaT_20</name>
    <name evidence="9" type="ORF">SDC9_98173</name>
</gene>